<gene>
    <name evidence="1" type="ORF">M9458_002602</name>
</gene>
<evidence type="ECO:0000313" key="1">
    <source>
        <dbReference type="EMBL" id="KAL0204584.1"/>
    </source>
</evidence>
<dbReference type="Proteomes" id="UP001529510">
    <property type="component" value="Unassembled WGS sequence"/>
</dbReference>
<sequence length="116" mass="12525">GPVGCTLLAHSDLDFKSLCDSPSLENPLSSTSQSDMADLTGLSQAVTDTITQARALSTSQAYALKWNLFIDWCSACREDPKRCLVGEPVLSRLKFLQVVSLQALPMEEANPALVLL</sequence>
<feature type="non-terminal residue" evidence="1">
    <location>
        <position position="1"/>
    </location>
</feature>
<proteinExistence type="predicted"/>
<evidence type="ECO:0000313" key="2">
    <source>
        <dbReference type="Proteomes" id="UP001529510"/>
    </source>
</evidence>
<comment type="caution">
    <text evidence="1">The sequence shown here is derived from an EMBL/GenBank/DDBJ whole genome shotgun (WGS) entry which is preliminary data.</text>
</comment>
<protein>
    <submittedName>
        <fullName evidence="1">Uncharacterized protein</fullName>
    </submittedName>
</protein>
<organism evidence="1 2">
    <name type="scientific">Cirrhinus mrigala</name>
    <name type="common">Mrigala</name>
    <dbReference type="NCBI Taxonomy" id="683832"/>
    <lineage>
        <taxon>Eukaryota</taxon>
        <taxon>Metazoa</taxon>
        <taxon>Chordata</taxon>
        <taxon>Craniata</taxon>
        <taxon>Vertebrata</taxon>
        <taxon>Euteleostomi</taxon>
        <taxon>Actinopterygii</taxon>
        <taxon>Neopterygii</taxon>
        <taxon>Teleostei</taxon>
        <taxon>Ostariophysi</taxon>
        <taxon>Cypriniformes</taxon>
        <taxon>Cyprinidae</taxon>
        <taxon>Labeoninae</taxon>
        <taxon>Labeonini</taxon>
        <taxon>Cirrhinus</taxon>
    </lineage>
</organism>
<feature type="non-terminal residue" evidence="1">
    <location>
        <position position="116"/>
    </location>
</feature>
<reference evidence="1 2" key="1">
    <citation type="submission" date="2024-05" db="EMBL/GenBank/DDBJ databases">
        <title>Genome sequencing and assembly of Indian major carp, Cirrhinus mrigala (Hamilton, 1822).</title>
        <authorList>
            <person name="Mohindra V."/>
            <person name="Chowdhury L.M."/>
            <person name="Lal K."/>
            <person name="Jena J.K."/>
        </authorList>
    </citation>
    <scope>NUCLEOTIDE SEQUENCE [LARGE SCALE GENOMIC DNA]</scope>
    <source>
        <strain evidence="1">CM1030</strain>
        <tissue evidence="1">Blood</tissue>
    </source>
</reference>
<name>A0ABD0S1A9_CIRMR</name>
<keyword evidence="2" id="KW-1185">Reference proteome</keyword>
<dbReference type="EMBL" id="JAMKFB020000001">
    <property type="protein sequence ID" value="KAL0204584.1"/>
    <property type="molecule type" value="Genomic_DNA"/>
</dbReference>
<dbReference type="AlphaFoldDB" id="A0ABD0S1A9"/>
<accession>A0ABD0S1A9</accession>